<dbReference type="CDD" id="cd22209">
    <property type="entry name" value="EMC10"/>
    <property type="match status" value="1"/>
</dbReference>
<organism evidence="2 3">
    <name type="scientific">Coprinopsis marcescibilis</name>
    <name type="common">Agaric fungus</name>
    <name type="synonym">Psathyrella marcescibilis</name>
    <dbReference type="NCBI Taxonomy" id="230819"/>
    <lineage>
        <taxon>Eukaryota</taxon>
        <taxon>Fungi</taxon>
        <taxon>Dikarya</taxon>
        <taxon>Basidiomycota</taxon>
        <taxon>Agaricomycotina</taxon>
        <taxon>Agaricomycetes</taxon>
        <taxon>Agaricomycetidae</taxon>
        <taxon>Agaricales</taxon>
        <taxon>Agaricineae</taxon>
        <taxon>Psathyrellaceae</taxon>
        <taxon>Coprinopsis</taxon>
    </lineage>
</organism>
<keyword evidence="1" id="KW-0732">Signal</keyword>
<dbReference type="Pfam" id="PF21203">
    <property type="entry name" value="ECM10"/>
    <property type="match status" value="1"/>
</dbReference>
<evidence type="ECO:0008006" key="4">
    <source>
        <dbReference type="Google" id="ProtNLM"/>
    </source>
</evidence>
<keyword evidence="3" id="KW-1185">Reference proteome</keyword>
<dbReference type="AlphaFoldDB" id="A0A5C3L981"/>
<accession>A0A5C3L981</accession>
<dbReference type="STRING" id="230819.A0A5C3L981"/>
<evidence type="ECO:0000313" key="3">
    <source>
        <dbReference type="Proteomes" id="UP000307440"/>
    </source>
</evidence>
<feature type="chain" id="PRO_5023127400" description="ER membrane protein complex subunit 10" evidence="1">
    <location>
        <begin position="17"/>
        <end position="266"/>
    </location>
</feature>
<dbReference type="OrthoDB" id="1894652at2759"/>
<name>A0A5C3L981_COPMA</name>
<protein>
    <recommendedName>
        <fullName evidence="4">ER membrane protein complex subunit 10</fullName>
    </recommendedName>
</protein>
<feature type="signal peptide" evidence="1">
    <location>
        <begin position="1"/>
        <end position="16"/>
    </location>
</feature>
<sequence>MKAISLLLAFLTTAYGADYKLHHRVFHPQLPVSQWTEHAIVSLGGDGPQFQAQPRISQDFQSFSDSLKSATNDLNEALYQVALQPSADAADNEWSVSSVKLCHLLGTTSQTVVLYLTSEEAPYSLNYFLSPTPHGGSCPPLIMDMAKPLSHVQLNTTLSLRMPSSPPLPELRAPPSLTPEGKIATPVPEKSFIQKYWIYIAIGFAVLSMCMEPRSLSVSANCLRSADGQLRAYRRGPGTSKVMCIISPDPGLLRAGTQCLSLLDRP</sequence>
<dbReference type="EMBL" id="ML210150">
    <property type="protein sequence ID" value="TFK29377.1"/>
    <property type="molecule type" value="Genomic_DNA"/>
</dbReference>
<evidence type="ECO:0000313" key="2">
    <source>
        <dbReference type="EMBL" id="TFK29377.1"/>
    </source>
</evidence>
<evidence type="ECO:0000256" key="1">
    <source>
        <dbReference type="SAM" id="SignalP"/>
    </source>
</evidence>
<gene>
    <name evidence="2" type="ORF">FA15DRAFT_582790</name>
</gene>
<proteinExistence type="predicted"/>
<dbReference type="Proteomes" id="UP000307440">
    <property type="component" value="Unassembled WGS sequence"/>
</dbReference>
<reference evidence="2 3" key="1">
    <citation type="journal article" date="2019" name="Nat. Ecol. Evol.">
        <title>Megaphylogeny resolves global patterns of mushroom evolution.</title>
        <authorList>
            <person name="Varga T."/>
            <person name="Krizsan K."/>
            <person name="Foldi C."/>
            <person name="Dima B."/>
            <person name="Sanchez-Garcia M."/>
            <person name="Sanchez-Ramirez S."/>
            <person name="Szollosi G.J."/>
            <person name="Szarkandi J.G."/>
            <person name="Papp V."/>
            <person name="Albert L."/>
            <person name="Andreopoulos W."/>
            <person name="Angelini C."/>
            <person name="Antonin V."/>
            <person name="Barry K.W."/>
            <person name="Bougher N.L."/>
            <person name="Buchanan P."/>
            <person name="Buyck B."/>
            <person name="Bense V."/>
            <person name="Catcheside P."/>
            <person name="Chovatia M."/>
            <person name="Cooper J."/>
            <person name="Damon W."/>
            <person name="Desjardin D."/>
            <person name="Finy P."/>
            <person name="Geml J."/>
            <person name="Haridas S."/>
            <person name="Hughes K."/>
            <person name="Justo A."/>
            <person name="Karasinski D."/>
            <person name="Kautmanova I."/>
            <person name="Kiss B."/>
            <person name="Kocsube S."/>
            <person name="Kotiranta H."/>
            <person name="LaButti K.M."/>
            <person name="Lechner B.E."/>
            <person name="Liimatainen K."/>
            <person name="Lipzen A."/>
            <person name="Lukacs Z."/>
            <person name="Mihaltcheva S."/>
            <person name="Morgado L.N."/>
            <person name="Niskanen T."/>
            <person name="Noordeloos M.E."/>
            <person name="Ohm R.A."/>
            <person name="Ortiz-Santana B."/>
            <person name="Ovrebo C."/>
            <person name="Racz N."/>
            <person name="Riley R."/>
            <person name="Savchenko A."/>
            <person name="Shiryaev A."/>
            <person name="Soop K."/>
            <person name="Spirin V."/>
            <person name="Szebenyi C."/>
            <person name="Tomsovsky M."/>
            <person name="Tulloss R.E."/>
            <person name="Uehling J."/>
            <person name="Grigoriev I.V."/>
            <person name="Vagvolgyi C."/>
            <person name="Papp T."/>
            <person name="Martin F.M."/>
            <person name="Miettinen O."/>
            <person name="Hibbett D.S."/>
            <person name="Nagy L.G."/>
        </authorList>
    </citation>
    <scope>NUCLEOTIDE SEQUENCE [LARGE SCALE GENOMIC DNA]</scope>
    <source>
        <strain evidence="2 3">CBS 121175</strain>
    </source>
</reference>